<evidence type="ECO:0000313" key="2">
    <source>
        <dbReference type="Proteomes" id="UP000520814"/>
    </source>
</evidence>
<dbReference type="Proteomes" id="UP000520814">
    <property type="component" value="Unassembled WGS sequence"/>
</dbReference>
<sequence>MNWQKVVGFGGVALVVSGVFPAHAQKDGIERSLAGIRINSSARSILTAFGNPNDIQIGDVAVRPPTAGGGAGQGGMMGGMGGGLDGEGMGGMMGGSGPMGGGKRGGGGLGMGGGIPGPAGMPGGSGMPGAGMAPAGMPGGSGMPGGMSGSGPMMGGGGMSGSGPMMGGYGGMQRPGMGGSGPMGMPGGAGKGGGGLMGGGDLDGMMAGGGSGMPGGMGGGSGMGRFGQTTSSSTVQQEVTWSYSMKALDAKKQKQAIGYDFLISPEGKVSQIRVTGYVPRTKGDKSSKGITLGSTYKDLIRTYGTPKSVMKSGELLVCSYPKQHIEFQLMNMKFVNGTPDPYNGIYKVVAIQINSVE</sequence>
<accession>A0A7W9W859</accession>
<dbReference type="AlphaFoldDB" id="A0A7W9W859"/>
<organism evidence="1 2">
    <name type="scientific">Armatimonas rosea</name>
    <dbReference type="NCBI Taxonomy" id="685828"/>
    <lineage>
        <taxon>Bacteria</taxon>
        <taxon>Bacillati</taxon>
        <taxon>Armatimonadota</taxon>
        <taxon>Armatimonadia</taxon>
        <taxon>Armatimonadales</taxon>
        <taxon>Armatimonadaceae</taxon>
        <taxon>Armatimonas</taxon>
    </lineage>
</organism>
<gene>
    <name evidence="1" type="ORF">HNQ39_003741</name>
</gene>
<dbReference type="EMBL" id="JACHGW010000003">
    <property type="protein sequence ID" value="MBB6051931.1"/>
    <property type="molecule type" value="Genomic_DNA"/>
</dbReference>
<name>A0A7W9W859_ARMRO</name>
<comment type="caution">
    <text evidence="1">The sequence shown here is derived from an EMBL/GenBank/DDBJ whole genome shotgun (WGS) entry which is preliminary data.</text>
</comment>
<keyword evidence="2" id="KW-1185">Reference proteome</keyword>
<reference evidence="1 2" key="1">
    <citation type="submission" date="2020-08" db="EMBL/GenBank/DDBJ databases">
        <title>Genomic Encyclopedia of Type Strains, Phase IV (KMG-IV): sequencing the most valuable type-strain genomes for metagenomic binning, comparative biology and taxonomic classification.</title>
        <authorList>
            <person name="Goeker M."/>
        </authorList>
    </citation>
    <scope>NUCLEOTIDE SEQUENCE [LARGE SCALE GENOMIC DNA]</scope>
    <source>
        <strain evidence="1 2">DSM 23562</strain>
    </source>
</reference>
<proteinExistence type="predicted"/>
<protein>
    <submittedName>
        <fullName evidence="1">Uncharacterized protein</fullName>
    </submittedName>
</protein>
<evidence type="ECO:0000313" key="1">
    <source>
        <dbReference type="EMBL" id="MBB6051931.1"/>
    </source>
</evidence>
<dbReference type="RefSeq" id="WP_184199911.1">
    <property type="nucleotide sequence ID" value="NZ_JACHGW010000003.1"/>
</dbReference>